<feature type="domain" description="Exostosin GT47" evidence="4">
    <location>
        <begin position="14"/>
        <end position="86"/>
    </location>
</feature>
<dbReference type="Proteomes" id="UP001190700">
    <property type="component" value="Unassembled WGS sequence"/>
</dbReference>
<reference evidence="5 6" key="1">
    <citation type="journal article" date="2015" name="Genome Biol. Evol.">
        <title>Comparative Genomics of a Bacterivorous Green Alga Reveals Evolutionary Causalities and Consequences of Phago-Mixotrophic Mode of Nutrition.</title>
        <authorList>
            <person name="Burns J.A."/>
            <person name="Paasch A."/>
            <person name="Narechania A."/>
            <person name="Kim E."/>
        </authorList>
    </citation>
    <scope>NUCLEOTIDE SEQUENCE [LARGE SCALE GENOMIC DNA]</scope>
    <source>
        <strain evidence="5 6">PLY_AMNH</strain>
    </source>
</reference>
<evidence type="ECO:0000259" key="4">
    <source>
        <dbReference type="Pfam" id="PF03016"/>
    </source>
</evidence>
<dbReference type="PANTHER" id="PTHR11062">
    <property type="entry name" value="EXOSTOSIN HEPARAN SULFATE GLYCOSYLTRANSFERASE -RELATED"/>
    <property type="match status" value="1"/>
</dbReference>
<name>A0AAE0KSP1_9CHLO</name>
<accession>A0AAE0KSP1</accession>
<dbReference type="InterPro" id="IPR040911">
    <property type="entry name" value="Exostosin_GT47"/>
</dbReference>
<dbReference type="InterPro" id="IPR004263">
    <property type="entry name" value="Exostosin"/>
</dbReference>
<dbReference type="Pfam" id="PF03016">
    <property type="entry name" value="Exostosin_GT47"/>
    <property type="match status" value="1"/>
</dbReference>
<dbReference type="EMBL" id="LGRX02018886">
    <property type="protein sequence ID" value="KAK3259278.1"/>
    <property type="molecule type" value="Genomic_DNA"/>
</dbReference>
<keyword evidence="3" id="KW-0333">Golgi apparatus</keyword>
<evidence type="ECO:0000256" key="1">
    <source>
        <dbReference type="ARBA" id="ARBA00004323"/>
    </source>
</evidence>
<evidence type="ECO:0000256" key="3">
    <source>
        <dbReference type="ARBA" id="ARBA00023034"/>
    </source>
</evidence>
<organism evidence="5 6">
    <name type="scientific">Cymbomonas tetramitiformis</name>
    <dbReference type="NCBI Taxonomy" id="36881"/>
    <lineage>
        <taxon>Eukaryota</taxon>
        <taxon>Viridiplantae</taxon>
        <taxon>Chlorophyta</taxon>
        <taxon>Pyramimonadophyceae</taxon>
        <taxon>Pyramimonadales</taxon>
        <taxon>Pyramimonadaceae</taxon>
        <taxon>Cymbomonas</taxon>
    </lineage>
</organism>
<keyword evidence="6" id="KW-1185">Reference proteome</keyword>
<proteinExistence type="inferred from homology"/>
<dbReference type="GO" id="GO:0016757">
    <property type="term" value="F:glycosyltransferase activity"/>
    <property type="evidence" value="ECO:0007669"/>
    <property type="project" value="InterPro"/>
</dbReference>
<comment type="caution">
    <text evidence="5">The sequence shown here is derived from an EMBL/GenBank/DDBJ whole genome shotgun (WGS) entry which is preliminary data.</text>
</comment>
<evidence type="ECO:0000256" key="2">
    <source>
        <dbReference type="ARBA" id="ARBA00010271"/>
    </source>
</evidence>
<evidence type="ECO:0000313" key="5">
    <source>
        <dbReference type="EMBL" id="KAK3259278.1"/>
    </source>
</evidence>
<dbReference type="AlphaFoldDB" id="A0AAE0KSP1"/>
<comment type="subcellular location">
    <subcellularLocation>
        <location evidence="1">Golgi apparatus membrane</location>
        <topology evidence="1">Single-pass type II membrane protein</topology>
    </subcellularLocation>
</comment>
<dbReference type="PANTHER" id="PTHR11062:SF376">
    <property type="entry name" value="EXOSTOSIN FAMILY PROTEIN"/>
    <property type="match status" value="1"/>
</dbReference>
<dbReference type="GO" id="GO:0000139">
    <property type="term" value="C:Golgi membrane"/>
    <property type="evidence" value="ECO:0007669"/>
    <property type="project" value="UniProtKB-SubCell"/>
</dbReference>
<protein>
    <recommendedName>
        <fullName evidence="4">Exostosin GT47 domain-containing protein</fullName>
    </recommendedName>
</protein>
<comment type="similarity">
    <text evidence="2">Belongs to the glycosyltransferase 47 family.</text>
</comment>
<evidence type="ECO:0000313" key="6">
    <source>
        <dbReference type="Proteomes" id="UP001190700"/>
    </source>
</evidence>
<sequence length="134" mass="14969">NDSRFHVHLHSVPEFHKEMATSHFCLGVSGRGGGWGRRITLGALHGCIPVVIMDNCSMALEELLPWQHMAVFVPEARIPDLGTILEGVLKDTARMERMRRELGAQRFSPAELQKVKCDTWRSEAAVTSARHVAL</sequence>
<feature type="non-terminal residue" evidence="5">
    <location>
        <position position="1"/>
    </location>
</feature>
<gene>
    <name evidence="5" type="ORF">CYMTET_31717</name>
</gene>